<dbReference type="PANTHER" id="PTHR24020">
    <property type="entry name" value="COLLAGEN ALPHA"/>
    <property type="match status" value="1"/>
</dbReference>
<dbReference type="EMBL" id="CAJPIZ010045607">
    <property type="protein sequence ID" value="CAG2122239.1"/>
    <property type="molecule type" value="Genomic_DNA"/>
</dbReference>
<dbReference type="PROSITE" id="PS50234">
    <property type="entry name" value="VWFA"/>
    <property type="match status" value="1"/>
</dbReference>
<feature type="non-terminal residue" evidence="2">
    <location>
        <position position="157"/>
    </location>
</feature>
<dbReference type="OrthoDB" id="6515217at2759"/>
<dbReference type="Pfam" id="PF00092">
    <property type="entry name" value="VWA"/>
    <property type="match status" value="1"/>
</dbReference>
<organism evidence="2">
    <name type="scientific">Medioppia subpectinata</name>
    <dbReference type="NCBI Taxonomy" id="1979941"/>
    <lineage>
        <taxon>Eukaryota</taxon>
        <taxon>Metazoa</taxon>
        <taxon>Ecdysozoa</taxon>
        <taxon>Arthropoda</taxon>
        <taxon>Chelicerata</taxon>
        <taxon>Arachnida</taxon>
        <taxon>Acari</taxon>
        <taxon>Acariformes</taxon>
        <taxon>Sarcoptiformes</taxon>
        <taxon>Oribatida</taxon>
        <taxon>Brachypylina</taxon>
        <taxon>Oppioidea</taxon>
        <taxon>Oppiidae</taxon>
        <taxon>Medioppia</taxon>
    </lineage>
</organism>
<dbReference type="Gene3D" id="3.40.50.410">
    <property type="entry name" value="von Willebrand factor, type A domain"/>
    <property type="match status" value="1"/>
</dbReference>
<dbReference type="AlphaFoldDB" id="A0A7R9QL96"/>
<accession>A0A7R9QL96</accession>
<dbReference type="InterPro" id="IPR002035">
    <property type="entry name" value="VWF_A"/>
</dbReference>
<gene>
    <name evidence="2" type="ORF">OSB1V03_LOCUS22185</name>
</gene>
<dbReference type="Proteomes" id="UP000759131">
    <property type="component" value="Unassembled WGS sequence"/>
</dbReference>
<dbReference type="GO" id="GO:0032991">
    <property type="term" value="C:protein-containing complex"/>
    <property type="evidence" value="ECO:0007669"/>
    <property type="project" value="UniProtKB-ARBA"/>
</dbReference>
<dbReference type="EMBL" id="OC900182">
    <property type="protein sequence ID" value="CAD7648971.1"/>
    <property type="molecule type" value="Genomic_DNA"/>
</dbReference>
<evidence type="ECO:0000313" key="2">
    <source>
        <dbReference type="EMBL" id="CAD7648971.1"/>
    </source>
</evidence>
<protein>
    <recommendedName>
        <fullName evidence="1">VWFA domain-containing protein</fullName>
    </recommendedName>
</protein>
<sequence>MIAAINGMVQPRGNTNTRGGITTAVDIFKASQQSSPGEAKTLMVLTDGQSTGGVEPAPTLAKQQGIQTMAWGVGPNVNQKELLEIANGDQDGVDLINNYSLLFEKTYHFKTQQCNMPQQPPVGVSVDDNLYQGERRFYHFKLPPNGINVIVGNNHGR</sequence>
<dbReference type="InterPro" id="IPR036465">
    <property type="entry name" value="vWFA_dom_sf"/>
</dbReference>
<name>A0A7R9QL96_9ACAR</name>
<keyword evidence="3" id="KW-1185">Reference proteome</keyword>
<evidence type="ECO:0000313" key="3">
    <source>
        <dbReference type="Proteomes" id="UP000759131"/>
    </source>
</evidence>
<reference evidence="2" key="1">
    <citation type="submission" date="2020-11" db="EMBL/GenBank/DDBJ databases">
        <authorList>
            <person name="Tran Van P."/>
        </authorList>
    </citation>
    <scope>NUCLEOTIDE SEQUENCE</scope>
</reference>
<dbReference type="SUPFAM" id="SSF53300">
    <property type="entry name" value="vWA-like"/>
    <property type="match status" value="1"/>
</dbReference>
<dbReference type="InterPro" id="IPR050525">
    <property type="entry name" value="ECM_Assembly_Org"/>
</dbReference>
<evidence type="ECO:0000259" key="1">
    <source>
        <dbReference type="PROSITE" id="PS50234"/>
    </source>
</evidence>
<proteinExistence type="predicted"/>
<feature type="domain" description="VWFA" evidence="1">
    <location>
        <begin position="1"/>
        <end position="130"/>
    </location>
</feature>